<proteinExistence type="predicted"/>
<organism evidence="1 2">
    <name type="scientific">Xenopus laevis</name>
    <name type="common">African clawed frog</name>
    <dbReference type="NCBI Taxonomy" id="8355"/>
    <lineage>
        <taxon>Eukaryota</taxon>
        <taxon>Metazoa</taxon>
        <taxon>Chordata</taxon>
        <taxon>Craniata</taxon>
        <taxon>Vertebrata</taxon>
        <taxon>Euteleostomi</taxon>
        <taxon>Amphibia</taxon>
        <taxon>Batrachia</taxon>
        <taxon>Anura</taxon>
        <taxon>Pipoidea</taxon>
        <taxon>Pipidae</taxon>
        <taxon>Xenopodinae</taxon>
        <taxon>Xenopus</taxon>
        <taxon>Xenopus</taxon>
    </lineage>
</organism>
<sequence>MEQSRAKWYLCPRYTLPHIVHTAAELNPPFHPYCSSVRFRSLPLNTKMGGRLHCRNLCPSITNGLG</sequence>
<reference evidence="2" key="1">
    <citation type="journal article" date="2016" name="Nature">
        <title>Genome evolution in the allotetraploid frog Xenopus laevis.</title>
        <authorList>
            <person name="Session A.M."/>
            <person name="Uno Y."/>
            <person name="Kwon T."/>
            <person name="Chapman J.A."/>
            <person name="Toyoda A."/>
            <person name="Takahashi S."/>
            <person name="Fukui A."/>
            <person name="Hikosaka A."/>
            <person name="Suzuki A."/>
            <person name="Kondo M."/>
            <person name="van Heeringen S.J."/>
            <person name="Quigley I."/>
            <person name="Heinz S."/>
            <person name="Ogino H."/>
            <person name="Ochi H."/>
            <person name="Hellsten U."/>
            <person name="Lyons J.B."/>
            <person name="Simakov O."/>
            <person name="Putnam N."/>
            <person name="Stites J."/>
            <person name="Kuroki Y."/>
            <person name="Tanaka T."/>
            <person name="Michiue T."/>
            <person name="Watanabe M."/>
            <person name="Bogdanovic O."/>
            <person name="Lister R."/>
            <person name="Georgiou G."/>
            <person name="Paranjpe S.S."/>
            <person name="van Kruijsbergen I."/>
            <person name="Shu S."/>
            <person name="Carlson J."/>
            <person name="Kinoshita T."/>
            <person name="Ohta Y."/>
            <person name="Mawaribuchi S."/>
            <person name="Jenkins J."/>
            <person name="Grimwood J."/>
            <person name="Schmutz J."/>
            <person name="Mitros T."/>
            <person name="Mozaffari S.V."/>
            <person name="Suzuki Y."/>
            <person name="Haramoto Y."/>
            <person name="Yamamoto T.S."/>
            <person name="Takagi C."/>
            <person name="Heald R."/>
            <person name="Miller K."/>
            <person name="Haudenschild C."/>
            <person name="Kitzman J."/>
            <person name="Nakayama T."/>
            <person name="Izutsu Y."/>
            <person name="Robert J."/>
            <person name="Fortriede J."/>
            <person name="Burns K."/>
            <person name="Lotay V."/>
            <person name="Karimi K."/>
            <person name="Yasuoka Y."/>
            <person name="Dichmann D.S."/>
            <person name="Flajnik M.F."/>
            <person name="Houston D.W."/>
            <person name="Shendure J."/>
            <person name="DuPasquier L."/>
            <person name="Vize P.D."/>
            <person name="Zorn A.M."/>
            <person name="Ito M."/>
            <person name="Marcotte E.M."/>
            <person name="Wallingford J.B."/>
            <person name="Ito Y."/>
            <person name="Asashima M."/>
            <person name="Ueno N."/>
            <person name="Matsuda Y."/>
            <person name="Veenstra G.J."/>
            <person name="Fujiyama A."/>
            <person name="Harland R.M."/>
            <person name="Taira M."/>
            <person name="Rokhsar D.S."/>
        </authorList>
    </citation>
    <scope>NUCLEOTIDE SEQUENCE [LARGE SCALE GENOMIC DNA]</scope>
    <source>
        <strain evidence="2">J</strain>
    </source>
</reference>
<dbReference type="EMBL" id="CM004481">
    <property type="protein sequence ID" value="OCT65371.1"/>
    <property type="molecule type" value="Genomic_DNA"/>
</dbReference>
<evidence type="ECO:0000313" key="2">
    <source>
        <dbReference type="Proteomes" id="UP000694892"/>
    </source>
</evidence>
<accession>A0A974H5P1</accession>
<dbReference type="AlphaFoldDB" id="A0A974H5P1"/>
<dbReference type="Proteomes" id="UP000694892">
    <property type="component" value="Chromosome 8S"/>
</dbReference>
<name>A0A974H5P1_XENLA</name>
<evidence type="ECO:0000313" key="1">
    <source>
        <dbReference type="EMBL" id="OCT65371.1"/>
    </source>
</evidence>
<gene>
    <name evidence="1" type="ORF">XELAEV_18041611mg</name>
</gene>
<protein>
    <submittedName>
        <fullName evidence="1">Uncharacterized protein</fullName>
    </submittedName>
</protein>